<accession>A0AAV6VVE9</accession>
<evidence type="ECO:0000313" key="2">
    <source>
        <dbReference type="Proteomes" id="UP000827092"/>
    </source>
</evidence>
<name>A0AAV6VVE9_9ARAC</name>
<dbReference type="Proteomes" id="UP000827092">
    <property type="component" value="Unassembled WGS sequence"/>
</dbReference>
<gene>
    <name evidence="1" type="ORF">JTE90_001932</name>
</gene>
<reference evidence="1 2" key="1">
    <citation type="journal article" date="2022" name="Nat. Ecol. Evol.">
        <title>A masculinizing supergene underlies an exaggerated male reproductive morph in a spider.</title>
        <authorList>
            <person name="Hendrickx F."/>
            <person name="De Corte Z."/>
            <person name="Sonet G."/>
            <person name="Van Belleghem S.M."/>
            <person name="Kostlbacher S."/>
            <person name="Vangestel C."/>
        </authorList>
    </citation>
    <scope>NUCLEOTIDE SEQUENCE [LARGE SCALE GENOMIC DNA]</scope>
    <source>
        <strain evidence="1">W744_W776</strain>
    </source>
</reference>
<organism evidence="1 2">
    <name type="scientific">Oedothorax gibbosus</name>
    <dbReference type="NCBI Taxonomy" id="931172"/>
    <lineage>
        <taxon>Eukaryota</taxon>
        <taxon>Metazoa</taxon>
        <taxon>Ecdysozoa</taxon>
        <taxon>Arthropoda</taxon>
        <taxon>Chelicerata</taxon>
        <taxon>Arachnida</taxon>
        <taxon>Araneae</taxon>
        <taxon>Araneomorphae</taxon>
        <taxon>Entelegynae</taxon>
        <taxon>Araneoidea</taxon>
        <taxon>Linyphiidae</taxon>
        <taxon>Erigoninae</taxon>
        <taxon>Oedothorax</taxon>
    </lineage>
</organism>
<dbReference type="EMBL" id="JAFNEN010000020">
    <property type="protein sequence ID" value="KAG8200075.1"/>
    <property type="molecule type" value="Genomic_DNA"/>
</dbReference>
<dbReference type="AlphaFoldDB" id="A0AAV6VVE9"/>
<sequence length="72" mass="7646">MSKSGPMLKGGAPCDVICHHLSPPSDNHTPPLHASGLIFRTNFRTTSLQTTLGGTERGGGLRDYFESICMGS</sequence>
<comment type="caution">
    <text evidence="1">The sequence shown here is derived from an EMBL/GenBank/DDBJ whole genome shotgun (WGS) entry which is preliminary data.</text>
</comment>
<evidence type="ECO:0000313" key="1">
    <source>
        <dbReference type="EMBL" id="KAG8200075.1"/>
    </source>
</evidence>
<keyword evidence="2" id="KW-1185">Reference proteome</keyword>
<proteinExistence type="predicted"/>
<protein>
    <submittedName>
        <fullName evidence="1">Uncharacterized protein</fullName>
    </submittedName>
</protein>